<keyword evidence="3" id="KW-1185">Reference proteome</keyword>
<reference evidence="2 3" key="1">
    <citation type="submission" date="2018-02" db="EMBL/GenBank/DDBJ databases">
        <title>Sphingobacterium KA21.</title>
        <authorList>
            <person name="Vasarhelyi B.M."/>
            <person name="Deshmukh S."/>
            <person name="Balint B."/>
            <person name="Kukolya J."/>
        </authorList>
    </citation>
    <scope>NUCLEOTIDE SEQUENCE [LARGE SCALE GENOMIC DNA]</scope>
    <source>
        <strain evidence="2 3">Ka21</strain>
    </source>
</reference>
<name>A0ABR9TBF8_9SPHI</name>
<protein>
    <submittedName>
        <fullName evidence="2">Galactose-binding protein</fullName>
    </submittedName>
</protein>
<dbReference type="InterPro" id="IPR033431">
    <property type="entry name" value="DUF5126"/>
</dbReference>
<gene>
    <name evidence="2" type="ORF">C4F40_15920</name>
</gene>
<dbReference type="PROSITE" id="PS50022">
    <property type="entry name" value="FA58C_3"/>
    <property type="match status" value="1"/>
</dbReference>
<dbReference type="SUPFAM" id="SSF49785">
    <property type="entry name" value="Galactose-binding domain-like"/>
    <property type="match status" value="1"/>
</dbReference>
<dbReference type="Proteomes" id="UP000618319">
    <property type="component" value="Unassembled WGS sequence"/>
</dbReference>
<evidence type="ECO:0000313" key="3">
    <source>
        <dbReference type="Proteomes" id="UP000618319"/>
    </source>
</evidence>
<dbReference type="Gene3D" id="2.60.120.260">
    <property type="entry name" value="Galactose-binding domain-like"/>
    <property type="match status" value="1"/>
</dbReference>
<dbReference type="Pfam" id="PF16323">
    <property type="entry name" value="DUF4959"/>
    <property type="match status" value="1"/>
</dbReference>
<dbReference type="EMBL" id="PSKQ01000023">
    <property type="protein sequence ID" value="MBE8722214.1"/>
    <property type="molecule type" value="Genomic_DNA"/>
</dbReference>
<dbReference type="PROSITE" id="PS51257">
    <property type="entry name" value="PROKAR_LIPOPROTEIN"/>
    <property type="match status" value="1"/>
</dbReference>
<sequence>MWVGRTNCLNHKKMNTMRTVYNIFLFISVLVLGSCEAEIKQVYERNMTPPGVITDVKVTNLPGAAKIEYRLPSDQDLLYIKAVYTLSSGRKMEVKSSYYNNSLTVEGFADEIPYSIELFAVNRSEVASEPTAVTVNPLENPIWEVYRSLETIAAFGGIRVSGANEFQKNVTIMVMTDSLGEWVPSVDNIYTSAKQFSRTIRGLDTVPQSFAVTVRDKYMNFTDTLITRLTPLYETALPKSRYNALVLPGDALQEYTSTGLNKMWDGDNFNWPNISLTKPGTTTPQWVTFDVGQLAKLSRIVIWDYPEYTNSGRMYYFGGNLRNFEIWGSTSPPTDGSWNNWVKLGTFESLKPSGLPTGQQSDEDYQMAYSGLSYDLDVAAPKMRYIRIRSNRNWQGSTFMSIAELQVYGDPR</sequence>
<accession>A0ABR9TBF8</accession>
<dbReference type="Pfam" id="PF16391">
    <property type="entry name" value="DUF5000"/>
    <property type="match status" value="1"/>
</dbReference>
<evidence type="ECO:0000313" key="2">
    <source>
        <dbReference type="EMBL" id="MBE8722214.1"/>
    </source>
</evidence>
<dbReference type="InterPro" id="IPR032164">
    <property type="entry name" value="DUF5000"/>
</dbReference>
<proteinExistence type="predicted"/>
<comment type="caution">
    <text evidence="2">The sequence shown here is derived from an EMBL/GenBank/DDBJ whole genome shotgun (WGS) entry which is preliminary data.</text>
</comment>
<dbReference type="InterPro" id="IPR008979">
    <property type="entry name" value="Galactose-bd-like_sf"/>
</dbReference>
<evidence type="ECO:0000259" key="1">
    <source>
        <dbReference type="PROSITE" id="PS50022"/>
    </source>
</evidence>
<dbReference type="InterPro" id="IPR000421">
    <property type="entry name" value="FA58C"/>
</dbReference>
<organism evidence="2 3">
    <name type="scientific">Sphingobacterium pedocola</name>
    <dbReference type="NCBI Taxonomy" id="2082722"/>
    <lineage>
        <taxon>Bacteria</taxon>
        <taxon>Pseudomonadati</taxon>
        <taxon>Bacteroidota</taxon>
        <taxon>Sphingobacteriia</taxon>
        <taxon>Sphingobacteriales</taxon>
        <taxon>Sphingobacteriaceae</taxon>
        <taxon>Sphingobacterium</taxon>
    </lineage>
</organism>
<dbReference type="Pfam" id="PF17166">
    <property type="entry name" value="DUF5126"/>
    <property type="match status" value="1"/>
</dbReference>
<feature type="domain" description="F5/8 type C" evidence="1">
    <location>
        <begin position="230"/>
        <end position="410"/>
    </location>
</feature>
<dbReference type="InterPro" id="IPR032527">
    <property type="entry name" value="DUF4959"/>
</dbReference>